<gene>
    <name evidence="4" type="ORF">ENS41_02625</name>
</gene>
<dbReference type="GO" id="GO:0003676">
    <property type="term" value="F:nucleic acid binding"/>
    <property type="evidence" value="ECO:0007669"/>
    <property type="project" value="InterPro"/>
</dbReference>
<evidence type="ECO:0000259" key="3">
    <source>
        <dbReference type="PROSITE" id="PS51857"/>
    </source>
</evidence>
<dbReference type="EMBL" id="DSUT01000045">
    <property type="protein sequence ID" value="HGK27832.1"/>
    <property type="molecule type" value="Genomic_DNA"/>
</dbReference>
<dbReference type="PROSITE" id="PS51857">
    <property type="entry name" value="CSD_2"/>
    <property type="match status" value="1"/>
</dbReference>
<proteinExistence type="predicted"/>
<dbReference type="InterPro" id="IPR002059">
    <property type="entry name" value="CSP_DNA-bd"/>
</dbReference>
<dbReference type="InterPro" id="IPR012340">
    <property type="entry name" value="NA-bd_OB-fold"/>
</dbReference>
<dbReference type="SMART" id="SM00357">
    <property type="entry name" value="CSP"/>
    <property type="match status" value="1"/>
</dbReference>
<feature type="domain" description="CSD" evidence="3">
    <location>
        <begin position="1"/>
        <end position="65"/>
    </location>
</feature>
<evidence type="ECO:0000256" key="1">
    <source>
        <dbReference type="ARBA" id="ARBA00004496"/>
    </source>
</evidence>
<evidence type="ECO:0000313" key="4">
    <source>
        <dbReference type="EMBL" id="HGK27832.1"/>
    </source>
</evidence>
<dbReference type="AlphaFoldDB" id="A0A7C4CAG0"/>
<sequence length="67" mass="7357">MKGKVKWFEARKGWGFIEAEDGGGDVFVHFGDIEGEGQPSLQPGDAVEFEVSETPRGKRAAHVRRIG</sequence>
<dbReference type="InterPro" id="IPR050181">
    <property type="entry name" value="Cold_shock_domain"/>
</dbReference>
<protein>
    <submittedName>
        <fullName evidence="4">Cold shock domain-containing protein</fullName>
    </submittedName>
</protein>
<dbReference type="PANTHER" id="PTHR11544">
    <property type="entry name" value="COLD SHOCK DOMAIN CONTAINING PROTEINS"/>
    <property type="match status" value="1"/>
</dbReference>
<comment type="caution">
    <text evidence="4">The sequence shown here is derived from an EMBL/GenBank/DDBJ whole genome shotgun (WGS) entry which is preliminary data.</text>
</comment>
<comment type="subcellular location">
    <subcellularLocation>
        <location evidence="1">Cytoplasm</location>
    </subcellularLocation>
</comment>
<accession>A0A7C4CAG0</accession>
<dbReference type="SUPFAM" id="SSF50249">
    <property type="entry name" value="Nucleic acid-binding proteins"/>
    <property type="match status" value="1"/>
</dbReference>
<dbReference type="Pfam" id="PF00313">
    <property type="entry name" value="CSD"/>
    <property type="match status" value="1"/>
</dbReference>
<organism evidence="4">
    <name type="scientific">candidate division WOR-3 bacterium</name>
    <dbReference type="NCBI Taxonomy" id="2052148"/>
    <lineage>
        <taxon>Bacteria</taxon>
        <taxon>Bacteria division WOR-3</taxon>
    </lineage>
</organism>
<name>A0A7C4CAG0_UNCW3</name>
<dbReference type="PIRSF" id="PIRSF002599">
    <property type="entry name" value="Cold_shock_A"/>
    <property type="match status" value="1"/>
</dbReference>
<dbReference type="InterPro" id="IPR012156">
    <property type="entry name" value="Cold_shock_CspA"/>
</dbReference>
<dbReference type="InterPro" id="IPR011129">
    <property type="entry name" value="CSD"/>
</dbReference>
<reference evidence="4" key="1">
    <citation type="journal article" date="2020" name="mSystems">
        <title>Genome- and Community-Level Interaction Insights into Carbon Utilization and Element Cycling Functions of Hydrothermarchaeota in Hydrothermal Sediment.</title>
        <authorList>
            <person name="Zhou Z."/>
            <person name="Liu Y."/>
            <person name="Xu W."/>
            <person name="Pan J."/>
            <person name="Luo Z.H."/>
            <person name="Li M."/>
        </authorList>
    </citation>
    <scope>NUCLEOTIDE SEQUENCE [LARGE SCALE GENOMIC DNA]</scope>
    <source>
        <strain evidence="4">SpSt-488</strain>
    </source>
</reference>
<dbReference type="PRINTS" id="PR00050">
    <property type="entry name" value="COLDSHOCK"/>
</dbReference>
<keyword evidence="2" id="KW-0963">Cytoplasm</keyword>
<dbReference type="CDD" id="cd04458">
    <property type="entry name" value="CSP_CDS"/>
    <property type="match status" value="1"/>
</dbReference>
<evidence type="ECO:0000256" key="2">
    <source>
        <dbReference type="ARBA" id="ARBA00022490"/>
    </source>
</evidence>
<dbReference type="GO" id="GO:0005737">
    <property type="term" value="C:cytoplasm"/>
    <property type="evidence" value="ECO:0007669"/>
    <property type="project" value="UniProtKB-SubCell"/>
</dbReference>
<dbReference type="Gene3D" id="2.40.50.140">
    <property type="entry name" value="Nucleic acid-binding proteins"/>
    <property type="match status" value="1"/>
</dbReference>